<name>A0A7J0DT44_9ERIC</name>
<accession>A0A7J0DT44</accession>
<sequence>MSMERYLRDVGDIIGKIAIWRVSCNCWCREGENLVMGVKIEICWRLIEWNLMGVKYFTSPKGEEETALWLWASLMEIAWRGSMLSVGLVLPRATYLVGGEFIPHQPLSSWLWEELPDKAAKYLAAVDELLKLTEDKDRDGAEIGIQLAMSRLEDEFSSHLDSKHCAV</sequence>
<dbReference type="Proteomes" id="UP000585474">
    <property type="component" value="Unassembled WGS sequence"/>
</dbReference>
<reference evidence="2" key="1">
    <citation type="submission" date="2019-07" db="EMBL/GenBank/DDBJ databases">
        <title>De Novo Assembly of kiwifruit Actinidia rufa.</title>
        <authorList>
            <person name="Sugita-Konishi S."/>
            <person name="Sato K."/>
            <person name="Mori E."/>
            <person name="Abe Y."/>
            <person name="Kisaki G."/>
            <person name="Hamano K."/>
            <person name="Suezawa K."/>
            <person name="Otani M."/>
            <person name="Fukuda T."/>
            <person name="Manabe T."/>
            <person name="Gomi K."/>
            <person name="Tabuchi M."/>
            <person name="Akimitsu K."/>
            <person name="Kataoka I."/>
        </authorList>
    </citation>
    <scope>NUCLEOTIDE SEQUENCE [LARGE SCALE GENOMIC DNA]</scope>
    <source>
        <strain evidence="2">cv. Fuchu</strain>
    </source>
</reference>
<gene>
    <name evidence="1" type="ORF">Acr_00g0076900</name>
</gene>
<organism evidence="1 2">
    <name type="scientific">Actinidia rufa</name>
    <dbReference type="NCBI Taxonomy" id="165716"/>
    <lineage>
        <taxon>Eukaryota</taxon>
        <taxon>Viridiplantae</taxon>
        <taxon>Streptophyta</taxon>
        <taxon>Embryophyta</taxon>
        <taxon>Tracheophyta</taxon>
        <taxon>Spermatophyta</taxon>
        <taxon>Magnoliopsida</taxon>
        <taxon>eudicotyledons</taxon>
        <taxon>Gunneridae</taxon>
        <taxon>Pentapetalae</taxon>
        <taxon>asterids</taxon>
        <taxon>Ericales</taxon>
        <taxon>Actinidiaceae</taxon>
        <taxon>Actinidia</taxon>
    </lineage>
</organism>
<protein>
    <submittedName>
        <fullName evidence="1">Exocyst subunit exo70 family protein F1</fullName>
    </submittedName>
</protein>
<evidence type="ECO:0000313" key="2">
    <source>
        <dbReference type="Proteomes" id="UP000585474"/>
    </source>
</evidence>
<dbReference type="AlphaFoldDB" id="A0A7J0DT44"/>
<comment type="caution">
    <text evidence="1">The sequence shown here is derived from an EMBL/GenBank/DDBJ whole genome shotgun (WGS) entry which is preliminary data.</text>
</comment>
<keyword evidence="2" id="KW-1185">Reference proteome</keyword>
<dbReference type="EMBL" id="BJWL01000387">
    <property type="protein sequence ID" value="GFS41893.1"/>
    <property type="molecule type" value="Genomic_DNA"/>
</dbReference>
<proteinExistence type="predicted"/>
<evidence type="ECO:0000313" key="1">
    <source>
        <dbReference type="EMBL" id="GFS41893.1"/>
    </source>
</evidence>
<dbReference type="Pfam" id="PF20669">
    <property type="entry name" value="Exo70_N"/>
    <property type="match status" value="1"/>
</dbReference>